<sequence length="342" mass="39655">MTAKSQQCTENQLSTSGSRALDEYCRYFANFSKVLGTYVKLHYPQLIFDLEHLLDASFTVWQKLSDEEKVSLAQFLEDISNNENGNNQNKSAAAKLFAAKLKFPYTTLSSTTLTSSKNGNDDRYQTAFLNTISMNSYPMVNDNDVHQHSKSIVASSKSMTSVPIKQRSKITPFHIFCKDERKKLIFRHNKLNIRDINHLLSEKWKKLSIRMRKSYEYRAYLTKKHLFKRYEKDGASTDTFRCISTNIDRYPYHHSQSTKIKRLKSVHHHATKHTMKSIKSISKRPVIKSKRVSLQVSPQQFYRHPSSNANSVLNNKQKQKSNTSRQGSTRKKNIKSRTTARQ</sequence>
<dbReference type="InterPro" id="IPR036910">
    <property type="entry name" value="HMG_box_dom_sf"/>
</dbReference>
<feature type="DNA-binding region" description="HMG box" evidence="1">
    <location>
        <begin position="166"/>
        <end position="238"/>
    </location>
</feature>
<evidence type="ECO:0000256" key="2">
    <source>
        <dbReference type="SAM" id="MobiDB-lite"/>
    </source>
</evidence>
<evidence type="ECO:0000313" key="8">
    <source>
        <dbReference type="Proteomes" id="UP000663829"/>
    </source>
</evidence>
<dbReference type="AlphaFoldDB" id="A0A815TCH8"/>
<evidence type="ECO:0000256" key="1">
    <source>
        <dbReference type="PROSITE-ProRule" id="PRU00267"/>
    </source>
</evidence>
<dbReference type="EMBL" id="CAJNOQ010022596">
    <property type="protein sequence ID" value="CAF1503256.1"/>
    <property type="molecule type" value="Genomic_DNA"/>
</dbReference>
<evidence type="ECO:0000313" key="7">
    <source>
        <dbReference type="EMBL" id="CAF4364730.1"/>
    </source>
</evidence>
<dbReference type="Proteomes" id="UP000682733">
    <property type="component" value="Unassembled WGS sequence"/>
</dbReference>
<feature type="compositionally biased region" description="Polar residues" evidence="2">
    <location>
        <begin position="298"/>
        <end position="327"/>
    </location>
</feature>
<dbReference type="Pfam" id="PF00505">
    <property type="entry name" value="HMG_box"/>
    <property type="match status" value="1"/>
</dbReference>
<dbReference type="Proteomes" id="UP000677228">
    <property type="component" value="Unassembled WGS sequence"/>
</dbReference>
<dbReference type="EMBL" id="CAJOBC010088120">
    <property type="protein sequence ID" value="CAF4364730.1"/>
    <property type="molecule type" value="Genomic_DNA"/>
</dbReference>
<dbReference type="InterPro" id="IPR009071">
    <property type="entry name" value="HMG_box_dom"/>
</dbReference>
<dbReference type="SUPFAM" id="SSF47095">
    <property type="entry name" value="HMG-box"/>
    <property type="match status" value="1"/>
</dbReference>
<feature type="region of interest" description="Disordered" evidence="2">
    <location>
        <begin position="298"/>
        <end position="342"/>
    </location>
</feature>
<dbReference type="EMBL" id="CAJOBA010044782">
    <property type="protein sequence ID" value="CAF4168491.1"/>
    <property type="molecule type" value="Genomic_DNA"/>
</dbReference>
<dbReference type="PROSITE" id="PS50118">
    <property type="entry name" value="HMG_BOX_2"/>
    <property type="match status" value="1"/>
</dbReference>
<reference evidence="5" key="1">
    <citation type="submission" date="2021-02" db="EMBL/GenBank/DDBJ databases">
        <authorList>
            <person name="Nowell W R."/>
        </authorList>
    </citation>
    <scope>NUCLEOTIDE SEQUENCE</scope>
</reference>
<dbReference type="GO" id="GO:0005634">
    <property type="term" value="C:nucleus"/>
    <property type="evidence" value="ECO:0007669"/>
    <property type="project" value="UniProtKB-UniRule"/>
</dbReference>
<feature type="domain" description="HMG box" evidence="3">
    <location>
        <begin position="166"/>
        <end position="238"/>
    </location>
</feature>
<comment type="caution">
    <text evidence="5">The sequence shown here is derived from an EMBL/GenBank/DDBJ whole genome shotgun (WGS) entry which is preliminary data.</text>
</comment>
<dbReference type="Proteomes" id="UP000663829">
    <property type="component" value="Unassembled WGS sequence"/>
</dbReference>
<keyword evidence="1" id="KW-0539">Nucleus</keyword>
<name>A0A815TCH8_9BILA</name>
<dbReference type="EMBL" id="CAJNOK010023131">
    <property type="protein sequence ID" value="CAF1358147.1"/>
    <property type="molecule type" value="Genomic_DNA"/>
</dbReference>
<gene>
    <name evidence="5" type="ORF">GPM918_LOCUS36778</name>
    <name evidence="4" type="ORF">OVA965_LOCUS31116</name>
    <name evidence="7" type="ORF">SRO942_LOCUS37528</name>
    <name evidence="6" type="ORF">TMI583_LOCUS31940</name>
</gene>
<evidence type="ECO:0000313" key="6">
    <source>
        <dbReference type="EMBL" id="CAF4168491.1"/>
    </source>
</evidence>
<keyword evidence="8" id="KW-1185">Reference proteome</keyword>
<dbReference type="OrthoDB" id="10011175at2759"/>
<dbReference type="Proteomes" id="UP000681722">
    <property type="component" value="Unassembled WGS sequence"/>
</dbReference>
<feature type="compositionally biased region" description="Basic residues" evidence="2">
    <location>
        <begin position="328"/>
        <end position="342"/>
    </location>
</feature>
<dbReference type="GO" id="GO:0003677">
    <property type="term" value="F:DNA binding"/>
    <property type="evidence" value="ECO:0007669"/>
    <property type="project" value="UniProtKB-UniRule"/>
</dbReference>
<protein>
    <recommendedName>
        <fullName evidence="3">HMG box domain-containing protein</fullName>
    </recommendedName>
</protein>
<proteinExistence type="predicted"/>
<dbReference type="CDD" id="cd00084">
    <property type="entry name" value="HMG-box_SF"/>
    <property type="match status" value="1"/>
</dbReference>
<keyword evidence="1" id="KW-0238">DNA-binding</keyword>
<organism evidence="5 8">
    <name type="scientific">Didymodactylos carnosus</name>
    <dbReference type="NCBI Taxonomy" id="1234261"/>
    <lineage>
        <taxon>Eukaryota</taxon>
        <taxon>Metazoa</taxon>
        <taxon>Spiralia</taxon>
        <taxon>Gnathifera</taxon>
        <taxon>Rotifera</taxon>
        <taxon>Eurotatoria</taxon>
        <taxon>Bdelloidea</taxon>
        <taxon>Philodinida</taxon>
        <taxon>Philodinidae</taxon>
        <taxon>Didymodactylos</taxon>
    </lineage>
</organism>
<evidence type="ECO:0000313" key="5">
    <source>
        <dbReference type="EMBL" id="CAF1503256.1"/>
    </source>
</evidence>
<evidence type="ECO:0000259" key="3">
    <source>
        <dbReference type="PROSITE" id="PS50118"/>
    </source>
</evidence>
<accession>A0A815TCH8</accession>
<dbReference type="Gene3D" id="1.10.30.10">
    <property type="entry name" value="High mobility group box domain"/>
    <property type="match status" value="1"/>
</dbReference>
<evidence type="ECO:0000313" key="4">
    <source>
        <dbReference type="EMBL" id="CAF1358147.1"/>
    </source>
</evidence>